<keyword evidence="1" id="KW-0812">Transmembrane</keyword>
<gene>
    <name evidence="3" type="ORF">GWK41_02355</name>
</gene>
<protein>
    <submittedName>
        <fullName evidence="3">MCE family protein</fullName>
    </submittedName>
</protein>
<keyword evidence="1" id="KW-1133">Transmembrane helix</keyword>
<dbReference type="InterPro" id="IPR003399">
    <property type="entry name" value="Mce/MlaD"/>
</dbReference>
<evidence type="ECO:0000313" key="4">
    <source>
        <dbReference type="Proteomes" id="UP000772812"/>
    </source>
</evidence>
<dbReference type="InterPro" id="IPR052336">
    <property type="entry name" value="MlaD_Phospholipid_Transporter"/>
</dbReference>
<accession>A0ABS1GG64</accession>
<organism evidence="3 4">
    <name type="scientific">Persephonella atlantica</name>
    <dbReference type="NCBI Taxonomy" id="2699429"/>
    <lineage>
        <taxon>Bacteria</taxon>
        <taxon>Pseudomonadati</taxon>
        <taxon>Aquificota</taxon>
        <taxon>Aquificia</taxon>
        <taxon>Aquificales</taxon>
        <taxon>Hydrogenothermaceae</taxon>
        <taxon>Persephonella</taxon>
    </lineage>
</organism>
<feature type="domain" description="Mce/MlaD" evidence="2">
    <location>
        <begin position="34"/>
        <end position="109"/>
    </location>
</feature>
<reference evidence="3 4" key="1">
    <citation type="journal article" date="2021" name="Syst. Appl. Microbiol.">
        <title>Persephonella atlantica sp. nov.: How to adapt to physico-chemical gradients in high temperature hydrothermal habitats.</title>
        <authorList>
            <person name="Francois D.X."/>
            <person name="Godfroy A."/>
            <person name="Mathien C."/>
            <person name="Aube J."/>
            <person name="Cathalot C."/>
            <person name="Lesongeur F."/>
            <person name="L'Haridon S."/>
            <person name="Philippon X."/>
            <person name="Roussel E.G."/>
        </authorList>
    </citation>
    <scope>NUCLEOTIDE SEQUENCE [LARGE SCALE GENOMIC DNA]</scope>
    <source>
        <strain evidence="3 4">MO1340</strain>
    </source>
</reference>
<dbReference type="InterPro" id="IPR038078">
    <property type="entry name" value="PhoU-like_sf"/>
</dbReference>
<evidence type="ECO:0000313" key="3">
    <source>
        <dbReference type="EMBL" id="MBK3331909.1"/>
    </source>
</evidence>
<dbReference type="PANTHER" id="PTHR33371">
    <property type="entry name" value="INTERMEMBRANE PHOSPHOLIPID TRANSPORT SYSTEM BINDING PROTEIN MLAD-RELATED"/>
    <property type="match status" value="1"/>
</dbReference>
<keyword evidence="1" id="KW-0472">Membrane</keyword>
<evidence type="ECO:0000259" key="2">
    <source>
        <dbReference type="Pfam" id="PF02470"/>
    </source>
</evidence>
<evidence type="ECO:0000256" key="1">
    <source>
        <dbReference type="SAM" id="Phobius"/>
    </source>
</evidence>
<dbReference type="RefSeq" id="WP_200673309.1">
    <property type="nucleotide sequence ID" value="NZ_JAACYA010000001.1"/>
</dbReference>
<keyword evidence="4" id="KW-1185">Reference proteome</keyword>
<dbReference type="Pfam" id="PF02470">
    <property type="entry name" value="MlaD"/>
    <property type="match status" value="1"/>
</dbReference>
<dbReference type="Proteomes" id="UP000772812">
    <property type="component" value="Unassembled WGS sequence"/>
</dbReference>
<proteinExistence type="predicted"/>
<feature type="transmembrane region" description="Helical" evidence="1">
    <location>
        <begin position="7"/>
        <end position="27"/>
    </location>
</feature>
<sequence length="514" mass="57230">MSTSFKVGLFILFISGLAGYLIITFSGKELGVKTKEYYLYFNVVEGLSPGADVQVKGVKVGRVEKIKFENGRVKVIIGIRANVPIYKDAKAYVRTLGLMGDKYIYIDPGNPSAGKLSDKGVIKNTEVYASTEEAFASAKDVAYKIGKLVDSLNEAIGQGNLKQLIENINRLAQHADQLVVENRENIKRSIDNITQITESLKRDLPVLIKKIDRVAQNLEAITGENREDIRELIKNLKETSIALREKTPQVLDEIGEAAKVIKGTVGENREDIKVAIEKIKDASLKLDRILAKIDEGKGTLGKLVNDDSLYDNANTGIKEFSKPFSVINKTKLDIIMYGEKHTGNEDEKAGIAGKLSPGENSYIYVGLLTNSGGTVKRQEDITSGSTTTRIVKRDYGILFDVQYAHKLFEIMNRSFWIRGGLKDSTGDVGFDFYITDRLLLKADLYNFDRKYAYNEPDNPQLDVGFTYRLKDNPFFVKFGGSDLLNSDLIGFYVGAGFIFRDDDIKYLLGSVPKP</sequence>
<dbReference type="PANTHER" id="PTHR33371:SF4">
    <property type="entry name" value="INTERMEMBRANE PHOSPHOLIPID TRANSPORT SYSTEM BINDING PROTEIN MLAD"/>
    <property type="match status" value="1"/>
</dbReference>
<dbReference type="EMBL" id="JAACYA010000001">
    <property type="protein sequence ID" value="MBK3331909.1"/>
    <property type="molecule type" value="Genomic_DNA"/>
</dbReference>
<name>A0ABS1GG64_9AQUI</name>
<dbReference type="Gene3D" id="1.20.58.220">
    <property type="entry name" value="Phosphate transport system protein phou homolog 2, domain 2"/>
    <property type="match status" value="1"/>
</dbReference>
<comment type="caution">
    <text evidence="3">The sequence shown here is derived from an EMBL/GenBank/DDBJ whole genome shotgun (WGS) entry which is preliminary data.</text>
</comment>